<dbReference type="Pfam" id="PF02790">
    <property type="entry name" value="COX2_TM"/>
    <property type="match status" value="1"/>
</dbReference>
<reference evidence="23" key="1">
    <citation type="journal article" date="2009" name="Environ. Microbiol.">
        <title>Contribution of mobile genetic elements to Desulfovibrio vulgaris genome plasticity.</title>
        <authorList>
            <person name="Walker C.B."/>
            <person name="Stolyar S."/>
            <person name="Chivian D."/>
            <person name="Pinel N."/>
            <person name="Gabster J.A."/>
            <person name="Dehal P.S."/>
            <person name="He Z."/>
            <person name="Yang Z.K."/>
            <person name="Yen H.C."/>
            <person name="Zhou J."/>
            <person name="Wall J.D."/>
            <person name="Hazen T.C."/>
            <person name="Arkin A.P."/>
            <person name="Stahl D.A."/>
        </authorList>
    </citation>
    <scope>NUCLEOTIDE SEQUENCE [LARGE SCALE GENOMIC DNA]</scope>
    <source>
        <strain evidence="23">DP4</strain>
    </source>
</reference>
<evidence type="ECO:0000256" key="15">
    <source>
        <dbReference type="PROSITE-ProRule" id="PRU00433"/>
    </source>
</evidence>
<evidence type="ECO:0000256" key="3">
    <source>
        <dbReference type="ARBA" id="ARBA00022448"/>
    </source>
</evidence>
<evidence type="ECO:0000256" key="5">
    <source>
        <dbReference type="ARBA" id="ARBA00022660"/>
    </source>
</evidence>
<dbReference type="GO" id="GO:0016491">
    <property type="term" value="F:oxidoreductase activity"/>
    <property type="evidence" value="ECO:0007669"/>
    <property type="project" value="InterPro"/>
</dbReference>
<comment type="catalytic activity">
    <reaction evidence="17">
        <text>4 Fe(II)-[cytochrome c] + O2 + 8 H(+)(in) = 4 Fe(III)-[cytochrome c] + 2 H2O + 4 H(+)(out)</text>
        <dbReference type="Rhea" id="RHEA:11436"/>
        <dbReference type="Rhea" id="RHEA-COMP:10350"/>
        <dbReference type="Rhea" id="RHEA-COMP:14399"/>
        <dbReference type="ChEBI" id="CHEBI:15377"/>
        <dbReference type="ChEBI" id="CHEBI:15378"/>
        <dbReference type="ChEBI" id="CHEBI:15379"/>
        <dbReference type="ChEBI" id="CHEBI:29033"/>
        <dbReference type="ChEBI" id="CHEBI:29034"/>
        <dbReference type="EC" id="7.1.1.9"/>
    </reaction>
</comment>
<dbReference type="RefSeq" id="WP_011792209.1">
    <property type="nucleotide sequence ID" value="NC_008751.1"/>
</dbReference>
<dbReference type="Pfam" id="PF00116">
    <property type="entry name" value="COX2"/>
    <property type="match status" value="1"/>
</dbReference>
<comment type="cofactor">
    <cofactor evidence="17">
        <name>Cu cation</name>
        <dbReference type="ChEBI" id="CHEBI:23378"/>
    </cofactor>
    <text evidence="17">Binds a copper A center.</text>
</comment>
<dbReference type="PROSITE" id="PS00078">
    <property type="entry name" value="COX2"/>
    <property type="match status" value="1"/>
</dbReference>
<dbReference type="PANTHER" id="PTHR22888">
    <property type="entry name" value="CYTOCHROME C OXIDASE, SUBUNIT II"/>
    <property type="match status" value="1"/>
</dbReference>
<name>A0A0H3A8G4_NITV4</name>
<dbReference type="InterPro" id="IPR009056">
    <property type="entry name" value="Cyt_c-like_dom"/>
</dbReference>
<feature type="domain" description="Cytochrome c" evidence="21">
    <location>
        <begin position="303"/>
        <end position="400"/>
    </location>
</feature>
<dbReference type="InterPro" id="IPR036257">
    <property type="entry name" value="Cyt_c_oxidase_su2_TM_sf"/>
</dbReference>
<evidence type="ECO:0000256" key="13">
    <source>
        <dbReference type="ARBA" id="ARBA00023136"/>
    </source>
</evidence>
<evidence type="ECO:0000256" key="6">
    <source>
        <dbReference type="ARBA" id="ARBA00022692"/>
    </source>
</evidence>
<dbReference type="GO" id="GO:0020037">
    <property type="term" value="F:heme binding"/>
    <property type="evidence" value="ECO:0007669"/>
    <property type="project" value="InterPro"/>
</dbReference>
<comment type="similarity">
    <text evidence="2 16">Belongs to the cytochrome c oxidase subunit 2 family.</text>
</comment>
<dbReference type="SUPFAM" id="SSF49503">
    <property type="entry name" value="Cupredoxins"/>
    <property type="match status" value="1"/>
</dbReference>
<dbReference type="Gene3D" id="2.60.40.420">
    <property type="entry name" value="Cupredoxins - blue copper proteins"/>
    <property type="match status" value="1"/>
</dbReference>
<dbReference type="PANTHER" id="PTHR22888:SF9">
    <property type="entry name" value="CYTOCHROME C OXIDASE SUBUNIT 2"/>
    <property type="match status" value="1"/>
</dbReference>
<evidence type="ECO:0000259" key="20">
    <source>
        <dbReference type="PROSITE" id="PS50857"/>
    </source>
</evidence>
<proteinExistence type="inferred from homology"/>
<feature type="domain" description="Cytochrome oxidase subunit II copper A binding" evidence="20">
    <location>
        <begin position="89"/>
        <end position="199"/>
    </location>
</feature>
<evidence type="ECO:0000256" key="4">
    <source>
        <dbReference type="ARBA" id="ARBA00022617"/>
    </source>
</evidence>
<evidence type="ECO:0000313" key="22">
    <source>
        <dbReference type="EMBL" id="ABM28366.1"/>
    </source>
</evidence>
<dbReference type="PROSITE" id="PS51007">
    <property type="entry name" value="CYTC"/>
    <property type="match status" value="2"/>
</dbReference>
<evidence type="ECO:0000256" key="8">
    <source>
        <dbReference type="ARBA" id="ARBA00022967"/>
    </source>
</evidence>
<keyword evidence="9 16" id="KW-0249">Electron transport</keyword>
<dbReference type="GO" id="GO:0005886">
    <property type="term" value="C:plasma membrane"/>
    <property type="evidence" value="ECO:0007669"/>
    <property type="project" value="UniProtKB-SubCell"/>
</dbReference>
<dbReference type="HOGENOM" id="CLU_036876_1_0_7"/>
<comment type="function">
    <text evidence="14 17">Subunits I and II form the functional core of the enzyme complex. Electrons originating in cytochrome c are transferred via heme a and Cu(A) to the binuclear center formed by heme a3 and Cu(B).</text>
</comment>
<evidence type="ECO:0000256" key="19">
    <source>
        <dbReference type="SAM" id="Phobius"/>
    </source>
</evidence>
<evidence type="ECO:0000256" key="16">
    <source>
        <dbReference type="RuleBase" id="RU000456"/>
    </source>
</evidence>
<keyword evidence="12 17" id="KW-0186">Copper</keyword>
<dbReference type="Gene3D" id="1.10.287.90">
    <property type="match status" value="1"/>
</dbReference>
<gene>
    <name evidence="22" type="ordered locus">Dvul_1348</name>
</gene>
<dbReference type="Gene3D" id="1.10.760.10">
    <property type="entry name" value="Cytochrome c-like domain"/>
    <property type="match status" value="2"/>
</dbReference>
<feature type="transmembrane region" description="Helical" evidence="19">
    <location>
        <begin position="14"/>
        <end position="39"/>
    </location>
</feature>
<feature type="region of interest" description="Disordered" evidence="18">
    <location>
        <begin position="398"/>
        <end position="426"/>
    </location>
</feature>
<keyword evidence="8" id="KW-1278">Translocase</keyword>
<dbReference type="GO" id="GO:0005507">
    <property type="term" value="F:copper ion binding"/>
    <property type="evidence" value="ECO:0007669"/>
    <property type="project" value="InterPro"/>
</dbReference>
<dbReference type="SUPFAM" id="SSF46626">
    <property type="entry name" value="Cytochrome c"/>
    <property type="match status" value="2"/>
</dbReference>
<feature type="domain" description="Cytochrome c" evidence="21">
    <location>
        <begin position="202"/>
        <end position="301"/>
    </location>
</feature>
<evidence type="ECO:0000259" key="21">
    <source>
        <dbReference type="PROSITE" id="PS51007"/>
    </source>
</evidence>
<dbReference type="GO" id="GO:0042773">
    <property type="term" value="P:ATP synthesis coupled electron transport"/>
    <property type="evidence" value="ECO:0007669"/>
    <property type="project" value="TreeGrafter"/>
</dbReference>
<evidence type="ECO:0000256" key="18">
    <source>
        <dbReference type="SAM" id="MobiDB-lite"/>
    </source>
</evidence>
<keyword evidence="7 15" id="KW-0479">Metal-binding</keyword>
<keyword evidence="6 16" id="KW-0812">Transmembrane</keyword>
<dbReference type="Proteomes" id="UP000009173">
    <property type="component" value="Chromosome"/>
</dbReference>
<dbReference type="InterPro" id="IPR014222">
    <property type="entry name" value="Cyt_c_oxidase_su2"/>
</dbReference>
<dbReference type="InterPro" id="IPR045187">
    <property type="entry name" value="CcO_II"/>
</dbReference>
<dbReference type="InterPro" id="IPR008972">
    <property type="entry name" value="Cupredoxin"/>
</dbReference>
<dbReference type="InterPro" id="IPR001505">
    <property type="entry name" value="Copper_CuA"/>
</dbReference>
<dbReference type="PROSITE" id="PS50857">
    <property type="entry name" value="COX2_CUA"/>
    <property type="match status" value="1"/>
</dbReference>
<evidence type="ECO:0000256" key="7">
    <source>
        <dbReference type="ARBA" id="ARBA00022723"/>
    </source>
</evidence>
<evidence type="ECO:0000256" key="14">
    <source>
        <dbReference type="ARBA" id="ARBA00024688"/>
    </source>
</evidence>
<dbReference type="AlphaFoldDB" id="A0A0H3A8G4"/>
<evidence type="ECO:0000256" key="11">
    <source>
        <dbReference type="ARBA" id="ARBA00023004"/>
    </source>
</evidence>
<organism evidence="22 23">
    <name type="scientific">Nitratidesulfovibrio vulgaris (strain DP4)</name>
    <name type="common">Desulfovibrio vulgaris</name>
    <dbReference type="NCBI Taxonomy" id="391774"/>
    <lineage>
        <taxon>Bacteria</taxon>
        <taxon>Pseudomonadati</taxon>
        <taxon>Thermodesulfobacteriota</taxon>
        <taxon>Desulfovibrionia</taxon>
        <taxon>Desulfovibrionales</taxon>
        <taxon>Desulfovibrionaceae</taxon>
        <taxon>Nitratidesulfovibrio</taxon>
    </lineage>
</organism>
<keyword evidence="13 19" id="KW-0472">Membrane</keyword>
<dbReference type="EMBL" id="CP000527">
    <property type="protein sequence ID" value="ABM28366.1"/>
    <property type="molecule type" value="Genomic_DNA"/>
</dbReference>
<keyword evidence="10 19" id="KW-1133">Transmembrane helix</keyword>
<dbReference type="GO" id="GO:0004129">
    <property type="term" value="F:cytochrome-c oxidase activity"/>
    <property type="evidence" value="ECO:0007669"/>
    <property type="project" value="UniProtKB-EC"/>
</dbReference>
<protein>
    <recommendedName>
        <fullName evidence="17">Cytochrome c oxidase subunit 2</fullName>
        <ecNumber evidence="17">7.1.1.9</ecNumber>
    </recommendedName>
</protein>
<dbReference type="KEGG" id="dvl:Dvul_1348"/>
<accession>A0A0H3A8G4</accession>
<keyword evidence="4 15" id="KW-0349">Heme</keyword>
<feature type="transmembrane region" description="Helical" evidence="19">
    <location>
        <begin position="60"/>
        <end position="78"/>
    </location>
</feature>
<dbReference type="InterPro" id="IPR011759">
    <property type="entry name" value="Cyt_c_oxidase_su2_TM_dom"/>
</dbReference>
<dbReference type="CDD" id="cd13915">
    <property type="entry name" value="CuRO_HCO_II_like_2"/>
    <property type="match status" value="1"/>
</dbReference>
<evidence type="ECO:0000256" key="12">
    <source>
        <dbReference type="ARBA" id="ARBA00023008"/>
    </source>
</evidence>
<dbReference type="EC" id="7.1.1.9" evidence="17"/>
<sequence>MYPQSLSPVQQVDLAFYVIFGVSAVMLLGITATMLWFVWRYDHRRNPVATEIPGSVLAETAWTLIPTLIVMALFYYGWAGYKALRTVPADALEVGVKARMWSWIFEYPNGKRSSVLYVPAGKPVKLDMTSVDVIHSLYIPAFRIKMDTVPGMQTYAWFKTDGPGEFDILCAEYCGLKHANMLSVVKAVEPDEFRKWLESSEAPGGKGRALLDAYGCISCHSLDGSPGPGTTFKGLYGAERVVVLGDGSKRKVIVDEAYLRRALKDPNAELVEGFEPIMPSTEGVVPEQDFEDMIAWFMHGNGLTREEGRRLMEQEGCLSCHSTDGSVVAGPTFKNLWGSEVDVLVDGVPKRVKVDADYVRESIVAPQKKLSKGWDPLMPGYDSFTPEQMEAMMDYMRSLSGTPDKAPADASSPGLHGGTSPAGKTQ</sequence>
<dbReference type="InterPro" id="IPR002429">
    <property type="entry name" value="CcO_II-like_C"/>
</dbReference>
<dbReference type="PRINTS" id="PR01166">
    <property type="entry name" value="CYCOXIDASEII"/>
</dbReference>
<evidence type="ECO:0000256" key="9">
    <source>
        <dbReference type="ARBA" id="ARBA00022982"/>
    </source>
</evidence>
<dbReference type="NCBIfam" id="TIGR02866">
    <property type="entry name" value="CoxB"/>
    <property type="match status" value="1"/>
</dbReference>
<evidence type="ECO:0000256" key="1">
    <source>
        <dbReference type="ARBA" id="ARBA00004141"/>
    </source>
</evidence>
<dbReference type="SUPFAM" id="SSF81464">
    <property type="entry name" value="Cytochrome c oxidase subunit II-like, transmembrane region"/>
    <property type="match status" value="1"/>
</dbReference>
<evidence type="ECO:0000256" key="17">
    <source>
        <dbReference type="RuleBase" id="RU004024"/>
    </source>
</evidence>
<dbReference type="InterPro" id="IPR036909">
    <property type="entry name" value="Cyt_c-like_dom_sf"/>
</dbReference>
<comment type="subcellular location">
    <subcellularLocation>
        <location evidence="16">Cell membrane</location>
        <topology evidence="16">Multi-pass membrane protein</topology>
    </subcellularLocation>
    <subcellularLocation>
        <location evidence="1">Membrane</location>
        <topology evidence="1">Multi-pass membrane protein</topology>
    </subcellularLocation>
</comment>
<keyword evidence="3 16" id="KW-0813">Transport</keyword>
<evidence type="ECO:0000256" key="10">
    <source>
        <dbReference type="ARBA" id="ARBA00022989"/>
    </source>
</evidence>
<dbReference type="Pfam" id="PF00034">
    <property type="entry name" value="Cytochrom_C"/>
    <property type="match status" value="1"/>
</dbReference>
<evidence type="ECO:0000256" key="2">
    <source>
        <dbReference type="ARBA" id="ARBA00007866"/>
    </source>
</evidence>
<keyword evidence="5 16" id="KW-0679">Respiratory chain</keyword>
<keyword evidence="11 15" id="KW-0408">Iron</keyword>
<evidence type="ECO:0000313" key="23">
    <source>
        <dbReference type="Proteomes" id="UP000009173"/>
    </source>
</evidence>